<dbReference type="PANTHER" id="PTHR30574:SF1">
    <property type="entry name" value="SULPHUR TRANSPORT DOMAIN-CONTAINING PROTEIN"/>
    <property type="match status" value="1"/>
</dbReference>
<evidence type="ECO:0000256" key="1">
    <source>
        <dbReference type="ARBA" id="ARBA00004429"/>
    </source>
</evidence>
<keyword evidence="6 8" id="KW-1133">Transmembrane helix</keyword>
<keyword evidence="3" id="KW-1003">Cell membrane</keyword>
<feature type="transmembrane region" description="Helical" evidence="8">
    <location>
        <begin position="246"/>
        <end position="265"/>
    </location>
</feature>
<gene>
    <name evidence="9" type="ORF">GTHE00462_LOCUS18336</name>
</gene>
<feature type="transmembrane region" description="Helical" evidence="8">
    <location>
        <begin position="27"/>
        <end position="46"/>
    </location>
</feature>
<proteinExistence type="predicted"/>
<comment type="subcellular location">
    <subcellularLocation>
        <location evidence="1">Cell inner membrane</location>
        <topology evidence="1">Multi-pass membrane protein</topology>
    </subcellularLocation>
</comment>
<keyword evidence="2" id="KW-0813">Transport</keyword>
<reference evidence="9" key="1">
    <citation type="submission" date="2021-01" db="EMBL/GenBank/DDBJ databases">
        <authorList>
            <person name="Corre E."/>
            <person name="Pelletier E."/>
            <person name="Niang G."/>
            <person name="Scheremetjew M."/>
            <person name="Finn R."/>
            <person name="Kale V."/>
            <person name="Holt S."/>
            <person name="Cochrane G."/>
            <person name="Meng A."/>
            <person name="Brown T."/>
            <person name="Cohen L."/>
        </authorList>
    </citation>
    <scope>NUCLEOTIDE SEQUENCE</scope>
    <source>
        <strain evidence="9">CCMP 2712</strain>
    </source>
</reference>
<feature type="transmembrane region" description="Helical" evidence="8">
    <location>
        <begin position="212"/>
        <end position="234"/>
    </location>
</feature>
<evidence type="ECO:0000313" key="9">
    <source>
        <dbReference type="EMBL" id="CAE2305470.1"/>
    </source>
</evidence>
<dbReference type="InterPro" id="IPR046513">
    <property type="entry name" value="DUF6691"/>
</dbReference>
<feature type="transmembrane region" description="Helical" evidence="8">
    <location>
        <begin position="363"/>
        <end position="380"/>
    </location>
</feature>
<evidence type="ECO:0000256" key="8">
    <source>
        <dbReference type="SAM" id="Phobius"/>
    </source>
</evidence>
<dbReference type="OMA" id="CYTPVYP"/>
<keyword evidence="7 8" id="KW-0472">Membrane</keyword>
<dbReference type="GO" id="GO:0005886">
    <property type="term" value="C:plasma membrane"/>
    <property type="evidence" value="ECO:0007669"/>
    <property type="project" value="UniProtKB-SubCell"/>
</dbReference>
<sequence length="385" mass="39971">MLGLDFSQNVSSLNASALTGTFGLSKVIFLTSFAYLLTVVSGASYASGSTASSEFLGLKIYNFQPAYALTGGLLLGIAAAVRMYLRGDVLGVSGIVGGIVKGKSSELSRWAFLLGLLVGGVILKSVYPSALGSMQVSELRLIIAGLAVGIGSTMGNGCTSGHGICGNSRLSPRSLAYTLTFMAAGFATASIFHSTAAVKAHFPAPVDLPSTWQLAFIVLILHGSLYAMVVSLGQAMGIEKELLREFVSFVDGSLFAFGLGISGMTNPANVVSFLDVSQGTWNPTLMFVMGGAILVTAPFMLGFIKNGTLKKPVLSLKFELPTRVNLDTRLILGGVIFGFGWGYAGMCPGPALVNVSNPQAASIIFNAAMFVGFSLGEPIAKTLGL</sequence>
<feature type="transmembrane region" description="Helical" evidence="8">
    <location>
        <begin position="285"/>
        <end position="304"/>
    </location>
</feature>
<dbReference type="InterPro" id="IPR007272">
    <property type="entry name" value="Sulf_transp_TsuA/YedE"/>
</dbReference>
<dbReference type="PANTHER" id="PTHR30574">
    <property type="entry name" value="INNER MEMBRANE PROTEIN YEDE"/>
    <property type="match status" value="1"/>
</dbReference>
<feature type="transmembrane region" description="Helical" evidence="8">
    <location>
        <begin position="139"/>
        <end position="162"/>
    </location>
</feature>
<evidence type="ECO:0008006" key="10">
    <source>
        <dbReference type="Google" id="ProtNLM"/>
    </source>
</evidence>
<feature type="transmembrane region" description="Helical" evidence="8">
    <location>
        <begin position="174"/>
        <end position="192"/>
    </location>
</feature>
<keyword evidence="5 8" id="KW-0812">Transmembrane</keyword>
<feature type="transmembrane region" description="Helical" evidence="8">
    <location>
        <begin position="66"/>
        <end position="85"/>
    </location>
</feature>
<feature type="transmembrane region" description="Helical" evidence="8">
    <location>
        <begin position="110"/>
        <end position="127"/>
    </location>
</feature>
<evidence type="ECO:0000256" key="5">
    <source>
        <dbReference type="ARBA" id="ARBA00022692"/>
    </source>
</evidence>
<evidence type="ECO:0000256" key="7">
    <source>
        <dbReference type="ARBA" id="ARBA00023136"/>
    </source>
</evidence>
<keyword evidence="4" id="KW-0997">Cell inner membrane</keyword>
<evidence type="ECO:0000256" key="3">
    <source>
        <dbReference type="ARBA" id="ARBA00022475"/>
    </source>
</evidence>
<dbReference type="EMBL" id="HBKN01023398">
    <property type="protein sequence ID" value="CAE2305470.1"/>
    <property type="molecule type" value="Transcribed_RNA"/>
</dbReference>
<evidence type="ECO:0000256" key="6">
    <source>
        <dbReference type="ARBA" id="ARBA00022989"/>
    </source>
</evidence>
<accession>A0A7S4KTV1</accession>
<feature type="transmembrane region" description="Helical" evidence="8">
    <location>
        <begin position="324"/>
        <end position="343"/>
    </location>
</feature>
<dbReference type="Pfam" id="PF20398">
    <property type="entry name" value="DUF6691"/>
    <property type="match status" value="1"/>
</dbReference>
<organism evidence="9">
    <name type="scientific">Guillardia theta</name>
    <name type="common">Cryptophyte</name>
    <name type="synonym">Cryptomonas phi</name>
    <dbReference type="NCBI Taxonomy" id="55529"/>
    <lineage>
        <taxon>Eukaryota</taxon>
        <taxon>Cryptophyceae</taxon>
        <taxon>Pyrenomonadales</taxon>
        <taxon>Geminigeraceae</taxon>
        <taxon>Guillardia</taxon>
    </lineage>
</organism>
<name>A0A7S4KTV1_GUITH</name>
<dbReference type="AlphaFoldDB" id="A0A7S4KTV1"/>
<protein>
    <recommendedName>
        <fullName evidence="10">Sulphur transport domain-containing protein</fullName>
    </recommendedName>
</protein>
<evidence type="ECO:0000256" key="2">
    <source>
        <dbReference type="ARBA" id="ARBA00022448"/>
    </source>
</evidence>
<evidence type="ECO:0000256" key="4">
    <source>
        <dbReference type="ARBA" id="ARBA00022519"/>
    </source>
</evidence>